<dbReference type="SUPFAM" id="SSF49899">
    <property type="entry name" value="Concanavalin A-like lectins/glucanases"/>
    <property type="match status" value="1"/>
</dbReference>
<dbReference type="PROSITE" id="PS51762">
    <property type="entry name" value="GH16_2"/>
    <property type="match status" value="1"/>
</dbReference>
<dbReference type="Gene3D" id="2.60.120.200">
    <property type="match status" value="1"/>
</dbReference>
<organism evidence="1 2">
    <name type="scientific">Fusarium fujikuroi</name>
    <name type="common">Bakanae and foot rot disease fungus</name>
    <name type="synonym">Gibberella fujikuroi</name>
    <dbReference type="NCBI Taxonomy" id="5127"/>
    <lineage>
        <taxon>Eukaryota</taxon>
        <taxon>Fungi</taxon>
        <taxon>Dikarya</taxon>
        <taxon>Ascomycota</taxon>
        <taxon>Pezizomycotina</taxon>
        <taxon>Sordariomycetes</taxon>
        <taxon>Hypocreomycetidae</taxon>
        <taxon>Hypocreales</taxon>
        <taxon>Nectriaceae</taxon>
        <taxon>Fusarium</taxon>
        <taxon>Fusarium fujikuroi species complex</taxon>
    </lineage>
</organism>
<protein>
    <submittedName>
        <fullName evidence="1">Uncharacterized protein</fullName>
    </submittedName>
</protein>
<proteinExistence type="predicted"/>
<dbReference type="CDD" id="cd02181">
    <property type="entry name" value="GH16_fungal_Lam16A_glucanase"/>
    <property type="match status" value="1"/>
</dbReference>
<accession>A0A5Q3DSS2</accession>
<dbReference type="AlphaFoldDB" id="A0A5Q3DSS2"/>
<dbReference type="Pfam" id="PF26113">
    <property type="entry name" value="GH16_XgeA"/>
    <property type="match status" value="1"/>
</dbReference>
<evidence type="ECO:0000313" key="1">
    <source>
        <dbReference type="EMBL" id="VTT57532.1"/>
    </source>
</evidence>
<dbReference type="PANTHER" id="PTHR10963:SF24">
    <property type="entry name" value="GLYCOSIDASE C21B10.07-RELATED"/>
    <property type="match status" value="1"/>
</dbReference>
<reference evidence="1" key="1">
    <citation type="submission" date="2019-05" db="EMBL/GenBank/DDBJ databases">
        <authorList>
            <person name="Piombo E."/>
        </authorList>
    </citation>
    <scope>NUCLEOTIDE SEQUENCE</scope>
    <source>
        <strain evidence="1">C2S</strain>
    </source>
</reference>
<name>A0A5Q3DSS2_FUSFU</name>
<dbReference type="EMBL" id="CABFJX010000013">
    <property type="protein sequence ID" value="VTT57532.1"/>
    <property type="molecule type" value="Genomic_DNA"/>
</dbReference>
<dbReference type="InterPro" id="IPR050546">
    <property type="entry name" value="Glycosyl_Hydrlase_16"/>
</dbReference>
<gene>
    <name evidence="1" type="ORF">C2S_3335</name>
</gene>
<comment type="caution">
    <text evidence="1">The sequence shown here is derived from an EMBL/GenBank/DDBJ whole genome shotgun (WGS) entry which is preliminary data.</text>
</comment>
<dbReference type="PANTHER" id="PTHR10963">
    <property type="entry name" value="GLYCOSYL HYDROLASE-RELATED"/>
    <property type="match status" value="1"/>
</dbReference>
<evidence type="ECO:0000313" key="2">
    <source>
        <dbReference type="Proteomes" id="UP000760494"/>
    </source>
</evidence>
<dbReference type="GO" id="GO:0004553">
    <property type="term" value="F:hydrolase activity, hydrolyzing O-glycosyl compounds"/>
    <property type="evidence" value="ECO:0007669"/>
    <property type="project" value="InterPro"/>
</dbReference>
<dbReference type="InterPro" id="IPR000757">
    <property type="entry name" value="Beta-glucanase-like"/>
</dbReference>
<sequence>MALGNTLVSSILSDAKQRMAEVVANHGELRIRPSGDPFSYATILIHHQLHFNFFLFTRLDMHSSLFTLLVVVASAHASCARATRKFSLKTTYDSSNFFDQFYFRDAAYYDSIDPSYGGDPTHGSVNYLSKSKAQSAGLAKTTNGQVYVGVDSVNKAKLLGSSKTRHGRDSVRLESKATYGNGLLIADIEHMPGTACGVWPSFWSYNFDEDPVGEIDIIEGINDQSQNVVSLHTCGACKFTKIGGLDERPNCNNGGTESEQCEDGTNYDGCGSTHASGSYGSAFNKGKGGVYAVWLESDALKIYWFSRQKIPADIKSGNPDPSKWGTPASQFLSGSGCNVGKYFKGQTIIINTAFCGDNIDQGTWNEDCKASTGSKTCDDYVTNHPEAFKESYWLFNSIKYYQ</sequence>
<dbReference type="InterPro" id="IPR013320">
    <property type="entry name" value="ConA-like_dom_sf"/>
</dbReference>
<dbReference type="Proteomes" id="UP000760494">
    <property type="component" value="Unassembled WGS sequence"/>
</dbReference>
<dbReference type="GO" id="GO:0009251">
    <property type="term" value="P:glucan catabolic process"/>
    <property type="evidence" value="ECO:0007669"/>
    <property type="project" value="TreeGrafter"/>
</dbReference>